<keyword evidence="10" id="KW-0328">Glycosyltransferase</keyword>
<dbReference type="GeneID" id="92987698"/>
<protein>
    <recommendedName>
        <fullName evidence="3 8">3-deoxy-D-manno-octulosonic acid transferase</fullName>
        <shortName evidence="8">Kdo transferase</shortName>
        <ecNumber evidence="2 8">2.4.99.12</ecNumber>
    </recommendedName>
    <alternativeName>
        <fullName evidence="5 8">Lipid IV(A) 3-deoxy-D-manno-octulosonic acid transferase</fullName>
    </alternativeName>
</protein>
<feature type="domain" description="3-deoxy-D-manno-octulosonic-acid transferase N-terminal" evidence="9">
    <location>
        <begin position="43"/>
        <end position="204"/>
    </location>
</feature>
<evidence type="ECO:0000256" key="7">
    <source>
        <dbReference type="PIRSR" id="PIRSR639901-1"/>
    </source>
</evidence>
<dbReference type="EC" id="2.4.99.12" evidence="2 8"/>
<dbReference type="Gene3D" id="3.40.50.2000">
    <property type="entry name" value="Glycogen Phosphorylase B"/>
    <property type="match status" value="1"/>
</dbReference>
<comment type="catalytic activity">
    <reaction evidence="6 8">
        <text>lipid IVA (E. coli) + CMP-3-deoxy-beta-D-manno-octulosonate = alpha-Kdo-(2-&gt;6)-lipid IVA (E. coli) + CMP + H(+)</text>
        <dbReference type="Rhea" id="RHEA:28066"/>
        <dbReference type="ChEBI" id="CHEBI:15378"/>
        <dbReference type="ChEBI" id="CHEBI:58603"/>
        <dbReference type="ChEBI" id="CHEBI:60364"/>
        <dbReference type="ChEBI" id="CHEBI:60377"/>
        <dbReference type="ChEBI" id="CHEBI:85987"/>
        <dbReference type="EC" id="2.4.99.12"/>
    </reaction>
</comment>
<dbReference type="InterPro" id="IPR039901">
    <property type="entry name" value="Kdotransferase"/>
</dbReference>
<dbReference type="GO" id="GO:0009245">
    <property type="term" value="P:lipid A biosynthetic process"/>
    <property type="evidence" value="ECO:0007669"/>
    <property type="project" value="TreeGrafter"/>
</dbReference>
<dbReference type="PANTHER" id="PTHR42755">
    <property type="entry name" value="3-DEOXY-MANNO-OCTULOSONATE CYTIDYLYLTRANSFERASE"/>
    <property type="match status" value="1"/>
</dbReference>
<comment type="similarity">
    <text evidence="8">Belongs to the glycosyltransferase group 1 family.</text>
</comment>
<dbReference type="AlphaFoldDB" id="A0A174GWY6"/>
<evidence type="ECO:0000313" key="11">
    <source>
        <dbReference type="Proteomes" id="UP000095517"/>
    </source>
</evidence>
<keyword evidence="8" id="KW-0448">Lipopolysaccharide biosynthesis</keyword>
<comment type="pathway">
    <text evidence="1 8">Bacterial outer membrane biogenesis; LPS core biosynthesis.</text>
</comment>
<organism evidence="10 11">
    <name type="scientific">Bacteroides finegoldii</name>
    <dbReference type="NCBI Taxonomy" id="338188"/>
    <lineage>
        <taxon>Bacteria</taxon>
        <taxon>Pseudomonadati</taxon>
        <taxon>Bacteroidota</taxon>
        <taxon>Bacteroidia</taxon>
        <taxon>Bacteroidales</taxon>
        <taxon>Bacteroidaceae</taxon>
        <taxon>Bacteroides</taxon>
    </lineage>
</organism>
<comment type="subcellular location">
    <subcellularLocation>
        <location evidence="8">Cell membrane</location>
    </subcellularLocation>
</comment>
<name>A0A174GWY6_9BACE</name>
<evidence type="ECO:0000256" key="5">
    <source>
        <dbReference type="ARBA" id="ARBA00031445"/>
    </source>
</evidence>
<dbReference type="GO" id="GO:0009244">
    <property type="term" value="P:lipopolysaccharide core region biosynthetic process"/>
    <property type="evidence" value="ECO:0007669"/>
    <property type="project" value="UniProtKB-UniRule"/>
</dbReference>
<evidence type="ECO:0000256" key="2">
    <source>
        <dbReference type="ARBA" id="ARBA00012621"/>
    </source>
</evidence>
<keyword evidence="8" id="KW-1003">Cell membrane</keyword>
<dbReference type="STRING" id="338188.ERS852397_02484"/>
<dbReference type="GO" id="GO:0005886">
    <property type="term" value="C:plasma membrane"/>
    <property type="evidence" value="ECO:0007669"/>
    <property type="project" value="UniProtKB-SubCell"/>
</dbReference>
<evidence type="ECO:0000256" key="8">
    <source>
        <dbReference type="RuleBase" id="RU365103"/>
    </source>
</evidence>
<dbReference type="FunFam" id="3.40.50.11720:FF:000002">
    <property type="entry name" value="3-deoxy-D-manno-octulosonic acid transferase"/>
    <property type="match status" value="1"/>
</dbReference>
<evidence type="ECO:0000256" key="6">
    <source>
        <dbReference type="ARBA" id="ARBA00049183"/>
    </source>
</evidence>
<dbReference type="SUPFAM" id="SSF53756">
    <property type="entry name" value="UDP-Glycosyltransferase/glycogen phosphorylase"/>
    <property type="match status" value="1"/>
</dbReference>
<evidence type="ECO:0000256" key="4">
    <source>
        <dbReference type="ARBA" id="ARBA00022679"/>
    </source>
</evidence>
<gene>
    <name evidence="10" type="primary">waaA</name>
    <name evidence="10" type="ORF">ERS852397_02484</name>
</gene>
<dbReference type="RefSeq" id="WP_007755680.1">
    <property type="nucleotide sequence ID" value="NZ_CABIXA010000013.1"/>
</dbReference>
<feature type="active site" description="Proton acceptor" evidence="7">
    <location>
        <position position="58"/>
    </location>
</feature>
<reference evidence="10 11" key="1">
    <citation type="submission" date="2015-09" db="EMBL/GenBank/DDBJ databases">
        <authorList>
            <consortium name="Pathogen Informatics"/>
        </authorList>
    </citation>
    <scope>NUCLEOTIDE SEQUENCE [LARGE SCALE GENOMIC DNA]</scope>
    <source>
        <strain evidence="10 11">2789STDY5608840</strain>
    </source>
</reference>
<comment type="function">
    <text evidence="8">Involved in lipopolysaccharide (LPS) biosynthesis. Catalyzes the transfer of 3-deoxy-D-manno-octulosonate (Kdo) residue(s) from CMP-Kdo to lipid IV(A), the tetraacyldisaccharide-1,4'-bisphosphate precursor of lipid A.</text>
</comment>
<evidence type="ECO:0000256" key="3">
    <source>
        <dbReference type="ARBA" id="ARBA00019077"/>
    </source>
</evidence>
<keyword evidence="4 8" id="KW-0808">Transferase</keyword>
<dbReference type="Proteomes" id="UP000095517">
    <property type="component" value="Unassembled WGS sequence"/>
</dbReference>
<evidence type="ECO:0000256" key="1">
    <source>
        <dbReference type="ARBA" id="ARBA00004713"/>
    </source>
</evidence>
<evidence type="ECO:0000313" key="10">
    <source>
        <dbReference type="EMBL" id="CUO65300.1"/>
    </source>
</evidence>
<dbReference type="Gene3D" id="3.40.50.11720">
    <property type="entry name" value="3-Deoxy-D-manno-octulosonic-acid transferase, N-terminal domain"/>
    <property type="match status" value="1"/>
</dbReference>
<keyword evidence="8" id="KW-0472">Membrane</keyword>
<dbReference type="InterPro" id="IPR038107">
    <property type="entry name" value="Glycos_transf_N_sf"/>
</dbReference>
<sequence length="407" mass="47543">MLYNLAIVIYDFIVHLAAPFSRKPRKMMKGHWVVYELLRQQVEKGEQYIWFHAASLGEFEQGRPLIEMIRAKYPAYKILLTFFSPSGYEVRKHYRGADIVCYLPFDKPRNVRKFLDITNPCMAFFIKYEFWKNYLDELHKRRIPVYSVSSIFRRDQVFFKWYGGTYRNVLKDFDHLFVQNEASKRYLSKIGILRVTVVGDTRFDRVLQIREEAKDLPLVEKFKGNNAFTFVAGSSWGPDEDLFLEYFNNHPEMKLIIAPHVIDENHLVEIIGKLKRPYVRYTRADEKNVLKADCLIIDCFGLLSSIYRYGEIAYIGGGFGVGIHNTLEAAVYGIPVIFGPKYQKFMEAVELLEAKGAYSIKDYEELKSLLDRFQTDKDFLDETGKNAGYYVTSKSGATEKIMNMINF</sequence>
<accession>A0A174GWY6</accession>
<proteinExistence type="inferred from homology"/>
<dbReference type="UniPathway" id="UPA00958"/>
<dbReference type="Pfam" id="PF04413">
    <property type="entry name" value="Glycos_transf_N"/>
    <property type="match status" value="1"/>
</dbReference>
<evidence type="ECO:0000259" key="9">
    <source>
        <dbReference type="Pfam" id="PF04413"/>
    </source>
</evidence>
<dbReference type="PANTHER" id="PTHR42755:SF1">
    <property type="entry name" value="3-DEOXY-D-MANNO-OCTULOSONIC ACID TRANSFERASE, MITOCHONDRIAL-RELATED"/>
    <property type="match status" value="1"/>
</dbReference>
<dbReference type="InterPro" id="IPR007507">
    <property type="entry name" value="Glycos_transf_N"/>
</dbReference>
<dbReference type="EMBL" id="CYZH01000013">
    <property type="protein sequence ID" value="CUO65300.1"/>
    <property type="molecule type" value="Genomic_DNA"/>
</dbReference>
<dbReference type="GO" id="GO:0043842">
    <property type="term" value="F:Kdo transferase activity"/>
    <property type="evidence" value="ECO:0007669"/>
    <property type="project" value="UniProtKB-EC"/>
</dbReference>